<dbReference type="PROSITE" id="PS00297">
    <property type="entry name" value="HSP70_1"/>
    <property type="match status" value="1"/>
</dbReference>
<keyword evidence="2 6" id="KW-0067">ATP-binding</keyword>
<protein>
    <recommendedName>
        <fullName evidence="5">Iron-sulfur cluster biogenesis chaperone, mitochondrial</fullName>
    </recommendedName>
</protein>
<evidence type="ECO:0000256" key="2">
    <source>
        <dbReference type="ARBA" id="ARBA00022840"/>
    </source>
</evidence>
<dbReference type="GO" id="GO:0140662">
    <property type="term" value="F:ATP-dependent protein folding chaperone"/>
    <property type="evidence" value="ECO:0007669"/>
    <property type="project" value="InterPro"/>
</dbReference>
<evidence type="ECO:0000313" key="8">
    <source>
        <dbReference type="Proteomes" id="UP000262825"/>
    </source>
</evidence>
<gene>
    <name evidence="7" type="ORF">SCODWIG_03906</name>
</gene>
<sequence length="669" mass="73889">MKRLINQYNSWHIVKRNINTASNSSTRVIGVDLGTTNSAVAYIPNGNTCPQIIENDIGGRTTPSIVGYTISNNNNNNDFNKVLVGELAKRQQLVNSKNTFYATKRLIGKKTQDIPSTELSNLQYKTTATSDTVHETNDQDIDLVLSNGEKITPFQVGAEILKYLKDCSSKYLNENINKAVITVPAYFNDSQRQATKQAGVLAGLKVLRVVNEPTAAALAFGLNNKENGIIAVYDLGGGTFDISILDIENGVFEVRATNGDTHLGGEDFDNILIDYALEKFLEGSFNGKLSMEELRENKELMQRIKDGCEQAKIALSHVTETTIDIPFAVNNKHLKLKITEEELDIMTLHLIKKTLQLVKKCLKDADLEPEDVDQVIFVGGMTRMPRIRKEVGKLFPETVKLNTSVNPDETVALGAAIQGGVLSGEIQNVLLLDVTPLTLGIETYGGVFSPLIPRNTTVPIKKTEIFSTGVDGQTGVDIRVFQGERGMVKDNKLIGDLKLSGIPALPKGVPQIHVTFDIDADGIINVSASEKSSGKTKSITVIANSGLTEEEVSKMIQEANEKREQDSIIKTNVEILTKADIMISDTEASFEKYKSSLVKVDSGDQYKKILMELQKLRKLIDEYKLANEKNDIKKLLSIERDYLKESTDQVQHKSLKLFQHASKLQKQGN</sequence>
<dbReference type="Gene3D" id="3.90.640.10">
    <property type="entry name" value="Actin, Chain A, domain 4"/>
    <property type="match status" value="1"/>
</dbReference>
<dbReference type="FunFam" id="2.60.34.10:FF:000014">
    <property type="entry name" value="Chaperone protein DnaK HSP70"/>
    <property type="match status" value="1"/>
</dbReference>
<dbReference type="InterPro" id="IPR029047">
    <property type="entry name" value="HSP70_peptide-bd_sf"/>
</dbReference>
<evidence type="ECO:0000256" key="1">
    <source>
        <dbReference type="ARBA" id="ARBA00022741"/>
    </source>
</evidence>
<dbReference type="AlphaFoldDB" id="A0A376BC58"/>
<dbReference type="NCBIfam" id="NF001413">
    <property type="entry name" value="PRK00290.1"/>
    <property type="match status" value="1"/>
</dbReference>
<dbReference type="Gene3D" id="3.30.420.40">
    <property type="match status" value="2"/>
</dbReference>
<accession>A0A376BC58</accession>
<dbReference type="SUPFAM" id="SSF53067">
    <property type="entry name" value="Actin-like ATPase domain"/>
    <property type="match status" value="2"/>
</dbReference>
<organism evidence="7 8">
    <name type="scientific">Saccharomycodes ludwigii</name>
    <dbReference type="NCBI Taxonomy" id="36035"/>
    <lineage>
        <taxon>Eukaryota</taxon>
        <taxon>Fungi</taxon>
        <taxon>Dikarya</taxon>
        <taxon>Ascomycota</taxon>
        <taxon>Saccharomycotina</taxon>
        <taxon>Saccharomycetes</taxon>
        <taxon>Saccharomycodales</taxon>
        <taxon>Saccharomycodaceae</taxon>
        <taxon>Saccharomycodes</taxon>
    </lineage>
</organism>
<dbReference type="InterPro" id="IPR018181">
    <property type="entry name" value="Heat_shock_70_CS"/>
</dbReference>
<evidence type="ECO:0000256" key="6">
    <source>
        <dbReference type="RuleBase" id="RU003322"/>
    </source>
</evidence>
<dbReference type="PROSITE" id="PS00329">
    <property type="entry name" value="HSP70_2"/>
    <property type="match status" value="1"/>
</dbReference>
<dbReference type="Gene3D" id="2.60.34.10">
    <property type="entry name" value="Substrate Binding Domain Of DNAk, Chain A, domain 1"/>
    <property type="match status" value="1"/>
</dbReference>
<name>A0A376BC58_9ASCO</name>
<dbReference type="InterPro" id="IPR043129">
    <property type="entry name" value="ATPase_NBD"/>
</dbReference>
<evidence type="ECO:0000256" key="5">
    <source>
        <dbReference type="ARBA" id="ARBA00070638"/>
    </source>
</evidence>
<evidence type="ECO:0000256" key="4">
    <source>
        <dbReference type="ARBA" id="ARBA00059314"/>
    </source>
</evidence>
<dbReference type="CDD" id="cd10234">
    <property type="entry name" value="ASKHA_NBD_HSP70_DnaK-like"/>
    <property type="match status" value="1"/>
</dbReference>
<comment type="catalytic activity">
    <reaction evidence="3">
        <text>ATP + H2O = ADP + phosphate + H(+)</text>
        <dbReference type="Rhea" id="RHEA:13065"/>
        <dbReference type="ChEBI" id="CHEBI:15377"/>
        <dbReference type="ChEBI" id="CHEBI:15378"/>
        <dbReference type="ChEBI" id="CHEBI:30616"/>
        <dbReference type="ChEBI" id="CHEBI:43474"/>
        <dbReference type="ChEBI" id="CHEBI:456216"/>
        <dbReference type="EC" id="3.6.4.10"/>
    </reaction>
</comment>
<reference evidence="8" key="1">
    <citation type="submission" date="2018-06" db="EMBL/GenBank/DDBJ databases">
        <authorList>
            <person name="Guldener U."/>
        </authorList>
    </citation>
    <scope>NUCLEOTIDE SEQUENCE [LARGE SCALE GENOMIC DNA]</scope>
    <source>
        <strain evidence="8">UTAD17</strain>
    </source>
</reference>
<comment type="function">
    <text evidence="4">Required for the assembly of iron-sulfur (Fe/S) clusters in mitochondria. Assisted by the DnaJ-like co-chaperone jac1 and the nucleotide exchange factor mge1, it mediates ATP-dependent Fe-S cluster transfer from the scaffold proteins isu1/isu2 to grx5.</text>
</comment>
<evidence type="ECO:0000256" key="3">
    <source>
        <dbReference type="ARBA" id="ARBA00048056"/>
    </source>
</evidence>
<evidence type="ECO:0000313" key="7">
    <source>
        <dbReference type="EMBL" id="SSD62144.1"/>
    </source>
</evidence>
<dbReference type="Proteomes" id="UP000262825">
    <property type="component" value="Unassembled WGS sequence"/>
</dbReference>
<keyword evidence="8" id="KW-1185">Reference proteome</keyword>
<dbReference type="PANTHER" id="PTHR19375">
    <property type="entry name" value="HEAT SHOCK PROTEIN 70KDA"/>
    <property type="match status" value="1"/>
</dbReference>
<dbReference type="VEuPathDB" id="FungiDB:SCODWIG_03906"/>
<dbReference type="GO" id="GO:0005524">
    <property type="term" value="F:ATP binding"/>
    <property type="evidence" value="ECO:0007669"/>
    <property type="project" value="UniProtKB-KW"/>
</dbReference>
<dbReference type="InterPro" id="IPR013126">
    <property type="entry name" value="Hsp_70_fam"/>
</dbReference>
<dbReference type="FunFam" id="3.30.420.40:FF:000020">
    <property type="entry name" value="Chaperone protein HscA homolog"/>
    <property type="match status" value="1"/>
</dbReference>
<keyword evidence="1 6" id="KW-0547">Nucleotide-binding</keyword>
<dbReference type="PROSITE" id="PS01036">
    <property type="entry name" value="HSP70_3"/>
    <property type="match status" value="1"/>
</dbReference>
<dbReference type="FunFam" id="3.90.640.10:FF:000003">
    <property type="entry name" value="Molecular chaperone DnaK"/>
    <property type="match status" value="1"/>
</dbReference>
<proteinExistence type="inferred from homology"/>
<dbReference type="SUPFAM" id="SSF100920">
    <property type="entry name" value="Heat shock protein 70kD (HSP70), peptide-binding domain"/>
    <property type="match status" value="1"/>
</dbReference>
<dbReference type="EMBL" id="UFAJ01001185">
    <property type="protein sequence ID" value="SSD62144.1"/>
    <property type="molecule type" value="Genomic_DNA"/>
</dbReference>
<dbReference type="PRINTS" id="PR00301">
    <property type="entry name" value="HEATSHOCK70"/>
</dbReference>
<dbReference type="Pfam" id="PF00012">
    <property type="entry name" value="HSP70"/>
    <property type="match status" value="1"/>
</dbReference>
<comment type="similarity">
    <text evidence="6">Belongs to the heat shock protein 70 family.</text>
</comment>
<keyword evidence="7" id="KW-0346">Stress response</keyword>